<evidence type="ECO:0000313" key="1">
    <source>
        <dbReference type="EMBL" id="MBB5208093.1"/>
    </source>
</evidence>
<sequence>MDLCLPRDFFHPANRRPLLRDDQETSLGADAHVHLDPAFVTGLRDWRSHPERGASLAADGEWQPI</sequence>
<keyword evidence="2" id="KW-1185">Reference proteome</keyword>
<organism evidence="1 2">
    <name type="scientific">Chiayiivirga flava</name>
    <dbReference type="NCBI Taxonomy" id="659595"/>
    <lineage>
        <taxon>Bacteria</taxon>
        <taxon>Pseudomonadati</taxon>
        <taxon>Pseudomonadota</taxon>
        <taxon>Gammaproteobacteria</taxon>
        <taxon>Lysobacterales</taxon>
        <taxon>Lysobacteraceae</taxon>
        <taxon>Chiayiivirga</taxon>
    </lineage>
</organism>
<evidence type="ECO:0000313" key="2">
    <source>
        <dbReference type="Proteomes" id="UP000521199"/>
    </source>
</evidence>
<dbReference type="EMBL" id="JACHHP010000002">
    <property type="protein sequence ID" value="MBB5208093.1"/>
    <property type="molecule type" value="Genomic_DNA"/>
</dbReference>
<gene>
    <name evidence="1" type="ORF">HNQ52_001622</name>
</gene>
<comment type="caution">
    <text evidence="1">The sequence shown here is derived from an EMBL/GenBank/DDBJ whole genome shotgun (WGS) entry which is preliminary data.</text>
</comment>
<dbReference type="AlphaFoldDB" id="A0A7W8D538"/>
<dbReference type="Proteomes" id="UP000521199">
    <property type="component" value="Unassembled WGS sequence"/>
</dbReference>
<name>A0A7W8D538_9GAMM</name>
<reference evidence="1 2" key="1">
    <citation type="submission" date="2020-08" db="EMBL/GenBank/DDBJ databases">
        <title>Genomic Encyclopedia of Type Strains, Phase IV (KMG-IV): sequencing the most valuable type-strain genomes for metagenomic binning, comparative biology and taxonomic classification.</title>
        <authorList>
            <person name="Goeker M."/>
        </authorList>
    </citation>
    <scope>NUCLEOTIDE SEQUENCE [LARGE SCALE GENOMIC DNA]</scope>
    <source>
        <strain evidence="1 2">DSM 24163</strain>
    </source>
</reference>
<proteinExistence type="predicted"/>
<protein>
    <submittedName>
        <fullName evidence="1">Uncharacterized protein</fullName>
    </submittedName>
</protein>
<accession>A0A7W8D538</accession>
<dbReference type="RefSeq" id="WP_183960595.1">
    <property type="nucleotide sequence ID" value="NZ_JACHHP010000002.1"/>
</dbReference>